<dbReference type="OrthoDB" id="9807765at2"/>
<dbReference type="GO" id="GO:0006351">
    <property type="term" value="P:DNA-templated transcription"/>
    <property type="evidence" value="ECO:0007669"/>
    <property type="project" value="TreeGrafter"/>
</dbReference>
<feature type="domain" description="HTH lysR-type" evidence="5">
    <location>
        <begin position="4"/>
        <end position="61"/>
    </location>
</feature>
<evidence type="ECO:0000259" key="5">
    <source>
        <dbReference type="PROSITE" id="PS50931"/>
    </source>
</evidence>
<dbReference type="PANTHER" id="PTHR30537">
    <property type="entry name" value="HTH-TYPE TRANSCRIPTIONAL REGULATOR"/>
    <property type="match status" value="1"/>
</dbReference>
<keyword evidence="7" id="KW-1185">Reference proteome</keyword>
<dbReference type="PRINTS" id="PR00039">
    <property type="entry name" value="HTHLYSR"/>
</dbReference>
<evidence type="ECO:0000256" key="3">
    <source>
        <dbReference type="ARBA" id="ARBA00023125"/>
    </source>
</evidence>
<dbReference type="EMBL" id="PCDP01000019">
    <property type="protein sequence ID" value="PZM15533.1"/>
    <property type="molecule type" value="Genomic_DNA"/>
</dbReference>
<dbReference type="Gene3D" id="3.40.190.10">
    <property type="entry name" value="Periplasmic binding protein-like II"/>
    <property type="match status" value="2"/>
</dbReference>
<dbReference type="InterPro" id="IPR000847">
    <property type="entry name" value="LysR_HTH_N"/>
</dbReference>
<dbReference type="Pfam" id="PF00126">
    <property type="entry name" value="HTH_1"/>
    <property type="match status" value="1"/>
</dbReference>
<keyword evidence="2" id="KW-0805">Transcription regulation</keyword>
<evidence type="ECO:0000256" key="1">
    <source>
        <dbReference type="ARBA" id="ARBA00009437"/>
    </source>
</evidence>
<dbReference type="InterPro" id="IPR058163">
    <property type="entry name" value="LysR-type_TF_proteobact-type"/>
</dbReference>
<dbReference type="SUPFAM" id="SSF46785">
    <property type="entry name" value="Winged helix' DNA-binding domain"/>
    <property type="match status" value="1"/>
</dbReference>
<sequence>MKLPPLNGVRAFESAARHQSFARAASELNLTATAISQHVRALEDWLGTALFIRHPRGVALTKEGQEFGSAVTHGLRHIALAAQRVAPTGEARPVSLACIASVATRWLIPRLPAFRAAHPDILFNVTYALDAETPEAAGVDLLIRHGCSPAMDAIRLLSAETRPTCSPDFLARNGPFASPSDLLNTELLHDETTAAWERWFANSGINMRPQDGLTFADFSLLIGSVIGGQGVALCPTALIATELAQGSLVTLFDLPADMDKAYWLIGAKNLSRPAIILREWCCSAVNRENAAVPAKFDT</sequence>
<dbReference type="Gene3D" id="1.10.10.10">
    <property type="entry name" value="Winged helix-like DNA-binding domain superfamily/Winged helix DNA-binding domain"/>
    <property type="match status" value="1"/>
</dbReference>
<dbReference type="SUPFAM" id="SSF53850">
    <property type="entry name" value="Periplasmic binding protein-like II"/>
    <property type="match status" value="1"/>
</dbReference>
<evidence type="ECO:0000313" key="7">
    <source>
        <dbReference type="Proteomes" id="UP000248925"/>
    </source>
</evidence>
<dbReference type="CDD" id="cd08432">
    <property type="entry name" value="PBP2_GcdR_TrpI_HvrB_AmpR_like"/>
    <property type="match status" value="1"/>
</dbReference>
<accession>A0A2W4EZB2</accession>
<gene>
    <name evidence="6" type="ORF">CPY51_06820</name>
</gene>
<keyword evidence="4" id="KW-0804">Transcription</keyword>
<organism evidence="6 7">
    <name type="scientific">Rhizobium tubonense</name>
    <dbReference type="NCBI Taxonomy" id="484088"/>
    <lineage>
        <taxon>Bacteria</taxon>
        <taxon>Pseudomonadati</taxon>
        <taxon>Pseudomonadota</taxon>
        <taxon>Alphaproteobacteria</taxon>
        <taxon>Hyphomicrobiales</taxon>
        <taxon>Rhizobiaceae</taxon>
        <taxon>Rhizobium/Agrobacterium group</taxon>
        <taxon>Rhizobium</taxon>
    </lineage>
</organism>
<dbReference type="GO" id="GO:0003700">
    <property type="term" value="F:DNA-binding transcription factor activity"/>
    <property type="evidence" value="ECO:0007669"/>
    <property type="project" value="InterPro"/>
</dbReference>
<dbReference type="Proteomes" id="UP000248925">
    <property type="component" value="Unassembled WGS sequence"/>
</dbReference>
<proteinExistence type="inferred from homology"/>
<dbReference type="PROSITE" id="PS50931">
    <property type="entry name" value="HTH_LYSR"/>
    <property type="match status" value="1"/>
</dbReference>
<comment type="similarity">
    <text evidence="1">Belongs to the LysR transcriptional regulatory family.</text>
</comment>
<name>A0A2W4EZB2_9HYPH</name>
<evidence type="ECO:0000256" key="2">
    <source>
        <dbReference type="ARBA" id="ARBA00023015"/>
    </source>
</evidence>
<protein>
    <submittedName>
        <fullName evidence="6">Transcriptional regulator</fullName>
    </submittedName>
</protein>
<comment type="caution">
    <text evidence="6">The sequence shown here is derived from an EMBL/GenBank/DDBJ whole genome shotgun (WGS) entry which is preliminary data.</text>
</comment>
<dbReference type="InterPro" id="IPR005119">
    <property type="entry name" value="LysR_subst-bd"/>
</dbReference>
<dbReference type="AlphaFoldDB" id="A0A2W4EZB2"/>
<dbReference type="InterPro" id="IPR036388">
    <property type="entry name" value="WH-like_DNA-bd_sf"/>
</dbReference>
<dbReference type="InterPro" id="IPR036390">
    <property type="entry name" value="WH_DNA-bd_sf"/>
</dbReference>
<dbReference type="PANTHER" id="PTHR30537:SF74">
    <property type="entry name" value="HTH-TYPE TRANSCRIPTIONAL REGULATOR TRPI"/>
    <property type="match status" value="1"/>
</dbReference>
<evidence type="ECO:0000313" key="6">
    <source>
        <dbReference type="EMBL" id="PZM15533.1"/>
    </source>
</evidence>
<dbReference type="GO" id="GO:0043565">
    <property type="term" value="F:sequence-specific DNA binding"/>
    <property type="evidence" value="ECO:0007669"/>
    <property type="project" value="TreeGrafter"/>
</dbReference>
<keyword evidence="3" id="KW-0238">DNA-binding</keyword>
<evidence type="ECO:0000256" key="4">
    <source>
        <dbReference type="ARBA" id="ARBA00023163"/>
    </source>
</evidence>
<dbReference type="RefSeq" id="WP_111159534.1">
    <property type="nucleotide sequence ID" value="NZ_PCDP01000019.1"/>
</dbReference>
<reference evidence="6 7" key="1">
    <citation type="journal article" date="2018" name="Sci. Rep.">
        <title>Rhizobium tumorigenes sp. nov., a novel plant tumorigenic bacterium isolated from cane gall tumors on thornless blackberry.</title>
        <authorList>
            <person name="Kuzmanovi N."/>
            <person name="Smalla K."/>
            <person name="Gronow S."/>
            <person name="PuBawska J."/>
        </authorList>
    </citation>
    <scope>NUCLEOTIDE SEQUENCE [LARGE SCALE GENOMIC DNA]</scope>
    <source>
        <strain evidence="6 7">CCBAU 85046</strain>
    </source>
</reference>
<dbReference type="Pfam" id="PF03466">
    <property type="entry name" value="LysR_substrate"/>
    <property type="match status" value="1"/>
</dbReference>